<reference evidence="7" key="1">
    <citation type="submission" date="2016-01" db="EMBL/GenBank/DDBJ databases">
        <title>Complete genome of Planococcus rifietoensis type strain M8.</title>
        <authorList>
            <person name="See-Too W.S."/>
        </authorList>
    </citation>
    <scope>NUCLEOTIDE SEQUENCE [LARGE SCALE GENOMIC DNA]</scope>
    <source>
        <strain evidence="7">M8</strain>
    </source>
</reference>
<evidence type="ECO:0000256" key="1">
    <source>
        <dbReference type="ARBA" id="ARBA00004141"/>
    </source>
</evidence>
<dbReference type="EMBL" id="CP013659">
    <property type="protein sequence ID" value="ALS73918.1"/>
    <property type="molecule type" value="Genomic_DNA"/>
</dbReference>
<dbReference type="KEGG" id="prt:AUC31_01035"/>
<keyword evidence="4 6" id="KW-0472">Membrane</keyword>
<evidence type="ECO:0000256" key="2">
    <source>
        <dbReference type="ARBA" id="ARBA00022692"/>
    </source>
</evidence>
<evidence type="ECO:0000313" key="7">
    <source>
        <dbReference type="EMBL" id="ALS73918.1"/>
    </source>
</evidence>
<sequence length="76" mass="8426">MKNILIWEVVAVKGIKATITNFAVYLVGLIDAATVVLLFFSFLDMITGLLRACMKKSLNSKLGLANLIKKFTVFFV</sequence>
<feature type="transmembrane region" description="Helical" evidence="6">
    <location>
        <begin position="22"/>
        <end position="46"/>
    </location>
</feature>
<gene>
    <name evidence="7" type="ORF">AUC31_01035</name>
</gene>
<evidence type="ECO:0000313" key="8">
    <source>
        <dbReference type="Proteomes" id="UP000067683"/>
    </source>
</evidence>
<name>A0A0U2YQM3_9BACL</name>
<proteinExistence type="inferred from homology"/>
<dbReference type="Proteomes" id="UP000067683">
    <property type="component" value="Chromosome"/>
</dbReference>
<evidence type="ECO:0000256" key="3">
    <source>
        <dbReference type="ARBA" id="ARBA00022989"/>
    </source>
</evidence>
<dbReference type="OrthoDB" id="88184at2"/>
<dbReference type="GO" id="GO:0016020">
    <property type="term" value="C:membrane"/>
    <property type="evidence" value="ECO:0007669"/>
    <property type="project" value="UniProtKB-SubCell"/>
</dbReference>
<evidence type="ECO:0000256" key="5">
    <source>
        <dbReference type="ARBA" id="ARBA00023600"/>
    </source>
</evidence>
<dbReference type="AlphaFoldDB" id="A0A0U2YQM3"/>
<protein>
    <recommendedName>
        <fullName evidence="9">Holin</fullName>
    </recommendedName>
</protein>
<keyword evidence="8" id="KW-1185">Reference proteome</keyword>
<dbReference type="STRING" id="200991.AUC31_01035"/>
<dbReference type="Pfam" id="PF05105">
    <property type="entry name" value="Phage_holin_4_1"/>
    <property type="match status" value="1"/>
</dbReference>
<evidence type="ECO:0000256" key="6">
    <source>
        <dbReference type="SAM" id="Phobius"/>
    </source>
</evidence>
<accession>A0A0U2YQM3</accession>
<comment type="similarity">
    <text evidence="5">Belongs to the bacteriophage holin family. Cp-1 holin subfamily.</text>
</comment>
<keyword evidence="3 6" id="KW-1133">Transmembrane helix</keyword>
<organism evidence="7 8">
    <name type="scientific">Planococcus rifietoensis</name>
    <dbReference type="NCBI Taxonomy" id="200991"/>
    <lineage>
        <taxon>Bacteria</taxon>
        <taxon>Bacillati</taxon>
        <taxon>Bacillota</taxon>
        <taxon>Bacilli</taxon>
        <taxon>Bacillales</taxon>
        <taxon>Caryophanaceae</taxon>
        <taxon>Planococcus</taxon>
    </lineage>
</organism>
<keyword evidence="2 6" id="KW-0812">Transmembrane</keyword>
<comment type="subcellular location">
    <subcellularLocation>
        <location evidence="1">Membrane</location>
        <topology evidence="1">Multi-pass membrane protein</topology>
    </subcellularLocation>
</comment>
<dbReference type="InterPro" id="IPR006480">
    <property type="entry name" value="Phage_holin_4_1"/>
</dbReference>
<evidence type="ECO:0000256" key="4">
    <source>
        <dbReference type="ARBA" id="ARBA00023136"/>
    </source>
</evidence>
<evidence type="ECO:0008006" key="9">
    <source>
        <dbReference type="Google" id="ProtNLM"/>
    </source>
</evidence>